<feature type="domain" description="DUF4179" evidence="2">
    <location>
        <begin position="48"/>
        <end position="134"/>
    </location>
</feature>
<gene>
    <name evidence="3" type="ORF">H7B90_25065</name>
</gene>
<dbReference type="Gene3D" id="2.60.40.1630">
    <property type="entry name" value="bacillus anthracis domain"/>
    <property type="match status" value="1"/>
</dbReference>
<evidence type="ECO:0000313" key="4">
    <source>
        <dbReference type="Proteomes" id="UP000553776"/>
    </source>
</evidence>
<reference evidence="3 4" key="1">
    <citation type="submission" date="2020-08" db="EMBL/GenBank/DDBJ databases">
        <title>Cohnella phylogeny.</title>
        <authorList>
            <person name="Dunlap C."/>
        </authorList>
    </citation>
    <scope>NUCLEOTIDE SEQUENCE [LARGE SCALE GENOMIC DNA]</scope>
    <source>
        <strain evidence="3 4">DSM 25239</strain>
    </source>
</reference>
<name>A0A841U518_9BACL</name>
<dbReference type="Proteomes" id="UP000553776">
    <property type="component" value="Unassembled WGS sequence"/>
</dbReference>
<keyword evidence="1" id="KW-0812">Transmembrane</keyword>
<proteinExistence type="predicted"/>
<dbReference type="InterPro" id="IPR025436">
    <property type="entry name" value="DUF4179"/>
</dbReference>
<evidence type="ECO:0000259" key="2">
    <source>
        <dbReference type="Pfam" id="PF13786"/>
    </source>
</evidence>
<dbReference type="AlphaFoldDB" id="A0A841U518"/>
<evidence type="ECO:0000256" key="1">
    <source>
        <dbReference type="SAM" id="Phobius"/>
    </source>
</evidence>
<dbReference type="Pfam" id="PF13786">
    <property type="entry name" value="DUF4179"/>
    <property type="match status" value="1"/>
</dbReference>
<sequence>MSFYQELNDLKLDLSEYGEEPLTEGERQRWNKRVLRKLPRRRAGSRARIRLGIAAAAVAAVLTLGLAMPFGQATLARIPFVAGLIERYMNGENPPDYSPYKTAVGETAENAFGKLTLNEVLVEADRLLIGSTFEPAPGVRFNYRTHLTPRVLVNGEDLQLTRGSQSVKESDGRYTIYGDVQFRDLPGEGPLKLRIAYDTLSTPSHKTIAIEEPWVFEVEVSTDSIARDTRTIELNRTIELENGERVTLLRAIVSPVSTLVSFDATKASDSIGFKLVSAGGEEIPYREAHVFDEGDELSYVRFGPIDAEAKKYSLVPIRTLERDKAIGPAVPVEPVKPAAPLEFGKPLEPNEAIG</sequence>
<dbReference type="EMBL" id="JACJVR010000098">
    <property type="protein sequence ID" value="MBB6694672.1"/>
    <property type="molecule type" value="Genomic_DNA"/>
</dbReference>
<keyword evidence="1" id="KW-1133">Transmembrane helix</keyword>
<accession>A0A841U518</accession>
<dbReference type="RefSeq" id="WP_185138636.1">
    <property type="nucleotide sequence ID" value="NZ_BORM01000023.1"/>
</dbReference>
<protein>
    <submittedName>
        <fullName evidence="3">DUF4179 domain-containing protein</fullName>
    </submittedName>
</protein>
<comment type="caution">
    <text evidence="3">The sequence shown here is derived from an EMBL/GenBank/DDBJ whole genome shotgun (WGS) entry which is preliminary data.</text>
</comment>
<evidence type="ECO:0000313" key="3">
    <source>
        <dbReference type="EMBL" id="MBB6694672.1"/>
    </source>
</evidence>
<organism evidence="3 4">
    <name type="scientific">Cohnella xylanilytica</name>
    <dbReference type="NCBI Taxonomy" id="557555"/>
    <lineage>
        <taxon>Bacteria</taxon>
        <taxon>Bacillati</taxon>
        <taxon>Bacillota</taxon>
        <taxon>Bacilli</taxon>
        <taxon>Bacillales</taxon>
        <taxon>Paenibacillaceae</taxon>
        <taxon>Cohnella</taxon>
    </lineage>
</organism>
<keyword evidence="1" id="KW-0472">Membrane</keyword>
<keyword evidence="4" id="KW-1185">Reference proteome</keyword>
<feature type="transmembrane region" description="Helical" evidence="1">
    <location>
        <begin position="49"/>
        <end position="70"/>
    </location>
</feature>